<name>A0A430B6P4_9ENTE</name>
<dbReference type="PROSITE" id="PS51257">
    <property type="entry name" value="PROKAR_LIPOPROTEIN"/>
    <property type="match status" value="1"/>
</dbReference>
<keyword evidence="3" id="KW-1185">Reference proteome</keyword>
<dbReference type="RefSeq" id="WP_126792881.1">
    <property type="nucleotide sequence ID" value="NZ_CP060720.1"/>
</dbReference>
<organism evidence="2 3">
    <name type="scientific">Vagococcus carniphilus</name>
    <dbReference type="NCBI Taxonomy" id="218144"/>
    <lineage>
        <taxon>Bacteria</taxon>
        <taxon>Bacillati</taxon>
        <taxon>Bacillota</taxon>
        <taxon>Bacilli</taxon>
        <taxon>Lactobacillales</taxon>
        <taxon>Enterococcaceae</taxon>
        <taxon>Vagococcus</taxon>
    </lineage>
</organism>
<dbReference type="Proteomes" id="UP000288028">
    <property type="component" value="Unassembled WGS sequence"/>
</dbReference>
<protein>
    <recommendedName>
        <fullName evidence="4">Sortase</fullName>
    </recommendedName>
</protein>
<keyword evidence="1" id="KW-1133">Transmembrane helix</keyword>
<keyword evidence="1" id="KW-0472">Membrane</keyword>
<keyword evidence="1" id="KW-0812">Transmembrane</keyword>
<dbReference type="GeneID" id="95581805"/>
<dbReference type="OrthoDB" id="3177627at2"/>
<reference evidence="2 3" key="1">
    <citation type="submission" date="2017-05" db="EMBL/GenBank/DDBJ databases">
        <title>Vagococcus spp. assemblies.</title>
        <authorList>
            <person name="Gulvik C.A."/>
        </authorList>
    </citation>
    <scope>NUCLEOTIDE SEQUENCE [LARGE SCALE GENOMIC DNA]</scope>
    <source>
        <strain evidence="2 3">SS1714</strain>
    </source>
</reference>
<feature type="transmembrane region" description="Helical" evidence="1">
    <location>
        <begin position="7"/>
        <end position="28"/>
    </location>
</feature>
<dbReference type="AlphaFoldDB" id="A0A430B6P4"/>
<evidence type="ECO:0000313" key="3">
    <source>
        <dbReference type="Proteomes" id="UP000288028"/>
    </source>
</evidence>
<comment type="caution">
    <text evidence="2">The sequence shown here is derived from an EMBL/GenBank/DDBJ whole genome shotgun (WGS) entry which is preliminary data.</text>
</comment>
<gene>
    <name evidence="2" type="ORF">CBF28_05770</name>
</gene>
<evidence type="ECO:0000256" key="1">
    <source>
        <dbReference type="SAM" id="Phobius"/>
    </source>
</evidence>
<proteinExistence type="predicted"/>
<accession>A0A430B6P4</accession>
<evidence type="ECO:0000313" key="2">
    <source>
        <dbReference type="EMBL" id="RSU15938.1"/>
    </source>
</evidence>
<dbReference type="EMBL" id="NGKB01000004">
    <property type="protein sequence ID" value="RSU15938.1"/>
    <property type="molecule type" value="Genomic_DNA"/>
</dbReference>
<sequence length="272" mass="29539">MGRNKKTYFVVISSLVSIGCLFFGWQIFSQASAGKKEVAVKTEETTTSKVTVSEGIKELSSSKKEKKKTEETASSELVELEETSTTVENITTEPIKVDKQTEPSIEETTTIAVEEKAVEPDVKEEVAVSYTPNTIGINGIFQSFLSLGSEKDLDVIQSYIDGGNIVTTISSFNPHDNQTTYFGGHNPGIMGFMSDNLAMGAVVTVVDGSGTPYRYQASDYAMVDVYGKSTLGTIGMSAIDLFVSGSFRESIAIQYCVSGSESMIMWYLTPLF</sequence>
<evidence type="ECO:0008006" key="4">
    <source>
        <dbReference type="Google" id="ProtNLM"/>
    </source>
</evidence>